<dbReference type="AlphaFoldDB" id="A0AAJ0BBE1"/>
<evidence type="ECO:0000259" key="17">
    <source>
        <dbReference type="PROSITE" id="PS50902"/>
    </source>
</evidence>
<protein>
    <recommendedName>
        <fullName evidence="14">Bifunctional cytochrome P450/NADPH--P450 reductase</fullName>
    </recommendedName>
    <domain>
        <recommendedName>
            <fullName evidence="14">Cytochrome P450</fullName>
            <ecNumber evidence="14">1.14.14.1</ecNumber>
        </recommendedName>
    </domain>
    <domain>
        <recommendedName>
            <fullName evidence="14">NADPH--cytochrome P450 reductase</fullName>
            <ecNumber evidence="14">1.6.2.4</ecNumber>
        </recommendedName>
    </domain>
</protein>
<comment type="cofactor">
    <cofactor evidence="1 14 15">
        <name>heme</name>
        <dbReference type="ChEBI" id="CHEBI:30413"/>
    </cofactor>
</comment>
<keyword evidence="7 14" id="KW-0479">Metal-binding</keyword>
<dbReference type="GO" id="GO:0050660">
    <property type="term" value="F:flavin adenine dinucleotide binding"/>
    <property type="evidence" value="ECO:0007669"/>
    <property type="project" value="TreeGrafter"/>
</dbReference>
<dbReference type="Pfam" id="PF00667">
    <property type="entry name" value="FAD_binding_1"/>
    <property type="match status" value="1"/>
</dbReference>
<dbReference type="PROSITE" id="PS51384">
    <property type="entry name" value="FAD_FR"/>
    <property type="match status" value="1"/>
</dbReference>
<evidence type="ECO:0000256" key="4">
    <source>
        <dbReference type="ARBA" id="ARBA00022617"/>
    </source>
</evidence>
<dbReference type="InterPro" id="IPR023206">
    <property type="entry name" value="Bifunctional_P450_P450_red"/>
</dbReference>
<dbReference type="SUPFAM" id="SSF63380">
    <property type="entry name" value="Riboflavin synthase domain-like"/>
    <property type="match status" value="1"/>
</dbReference>
<proteinExistence type="inferred from homology"/>
<feature type="domain" description="FAD-binding FR-type" evidence="18">
    <location>
        <begin position="716"/>
        <end position="970"/>
    </location>
</feature>
<dbReference type="InterPro" id="IPR008254">
    <property type="entry name" value="Flavodoxin/NO_synth"/>
</dbReference>
<dbReference type="Pfam" id="PF00067">
    <property type="entry name" value="p450"/>
    <property type="match status" value="1"/>
</dbReference>
<dbReference type="GO" id="GO:0005506">
    <property type="term" value="F:iron ion binding"/>
    <property type="evidence" value="ECO:0007669"/>
    <property type="project" value="UniProtKB-UniRule"/>
</dbReference>
<feature type="domain" description="Flavodoxin-like" evidence="17">
    <location>
        <begin position="533"/>
        <end position="681"/>
    </location>
</feature>
<feature type="binding site" description="axial binding residue" evidence="15">
    <location>
        <position position="442"/>
    </location>
    <ligand>
        <name>heme</name>
        <dbReference type="ChEBI" id="CHEBI:30413"/>
    </ligand>
    <ligandPart>
        <name>Fe</name>
        <dbReference type="ChEBI" id="CHEBI:18248"/>
    </ligandPart>
</feature>
<evidence type="ECO:0000256" key="15">
    <source>
        <dbReference type="PIRSR" id="PIRSR000209-1"/>
    </source>
</evidence>
<dbReference type="InterPro" id="IPR036396">
    <property type="entry name" value="Cyt_P450_sf"/>
</dbReference>
<dbReference type="PIRSF" id="PIRSF000209">
    <property type="entry name" value="Bifunctional_P450_P450R"/>
    <property type="match status" value="1"/>
</dbReference>
<dbReference type="Pfam" id="PF00175">
    <property type="entry name" value="NAD_binding_1"/>
    <property type="match status" value="1"/>
</dbReference>
<dbReference type="GO" id="GO:0010181">
    <property type="term" value="F:FMN binding"/>
    <property type="evidence" value="ECO:0007669"/>
    <property type="project" value="UniProtKB-UniRule"/>
</dbReference>
<evidence type="ECO:0000256" key="2">
    <source>
        <dbReference type="ARBA" id="ARBA00010018"/>
    </source>
</evidence>
<evidence type="ECO:0000256" key="13">
    <source>
        <dbReference type="ARBA" id="ARBA00023033"/>
    </source>
</evidence>
<dbReference type="SUPFAM" id="SSF52218">
    <property type="entry name" value="Flavoproteins"/>
    <property type="match status" value="1"/>
</dbReference>
<dbReference type="InterPro" id="IPR001128">
    <property type="entry name" value="Cyt_P450"/>
</dbReference>
<keyword evidence="5 14" id="KW-0285">Flavoprotein</keyword>
<dbReference type="SUPFAM" id="SSF52343">
    <property type="entry name" value="Ferredoxin reductase-like, C-terminal NADP-linked domain"/>
    <property type="match status" value="1"/>
</dbReference>
<dbReference type="Gene3D" id="3.40.50.360">
    <property type="match status" value="1"/>
</dbReference>
<dbReference type="Gene3D" id="2.40.30.10">
    <property type="entry name" value="Translation factors"/>
    <property type="match status" value="1"/>
</dbReference>
<dbReference type="GO" id="GO:0020037">
    <property type="term" value="F:heme binding"/>
    <property type="evidence" value="ECO:0007669"/>
    <property type="project" value="UniProtKB-UniRule"/>
</dbReference>
<dbReference type="Gene3D" id="1.10.630.10">
    <property type="entry name" value="Cytochrome P450"/>
    <property type="match status" value="1"/>
</dbReference>
<evidence type="ECO:0000256" key="5">
    <source>
        <dbReference type="ARBA" id="ARBA00022630"/>
    </source>
</evidence>
<gene>
    <name evidence="19" type="ORF">QBC47DRAFT_446614</name>
</gene>
<dbReference type="Proteomes" id="UP001239445">
    <property type="component" value="Unassembled WGS sequence"/>
</dbReference>
<dbReference type="GO" id="GO:0070330">
    <property type="term" value="F:aromatase activity"/>
    <property type="evidence" value="ECO:0007669"/>
    <property type="project" value="UniProtKB-UniRule"/>
</dbReference>
<keyword evidence="9 14" id="KW-0521">NADP</keyword>
<dbReference type="InterPro" id="IPR017927">
    <property type="entry name" value="FAD-bd_FR_type"/>
</dbReference>
<keyword evidence="11 14" id="KW-0560">Oxidoreductase</keyword>
<dbReference type="PRINTS" id="PR00463">
    <property type="entry name" value="EP450I"/>
</dbReference>
<dbReference type="GO" id="GO:0005829">
    <property type="term" value="C:cytosol"/>
    <property type="evidence" value="ECO:0007669"/>
    <property type="project" value="TreeGrafter"/>
</dbReference>
<keyword evidence="6 14" id="KW-0288">FMN</keyword>
<dbReference type="PROSITE" id="PS50902">
    <property type="entry name" value="FLAVODOXIN_LIKE"/>
    <property type="match status" value="1"/>
</dbReference>
<evidence type="ECO:0000256" key="6">
    <source>
        <dbReference type="ARBA" id="ARBA00022643"/>
    </source>
</evidence>
<dbReference type="InterPro" id="IPR002401">
    <property type="entry name" value="Cyt_P450_E_grp-I"/>
</dbReference>
<evidence type="ECO:0000256" key="1">
    <source>
        <dbReference type="ARBA" id="ARBA00001971"/>
    </source>
</evidence>
<dbReference type="SUPFAM" id="SSF48264">
    <property type="entry name" value="Cytochrome P450"/>
    <property type="match status" value="1"/>
</dbReference>
<feature type="region of interest" description="Disordered" evidence="16">
    <location>
        <begin position="502"/>
        <end position="526"/>
    </location>
</feature>
<keyword evidence="8 14" id="KW-0274">FAD</keyword>
<keyword evidence="4 14" id="KW-0349">Heme</keyword>
<evidence type="ECO:0000256" key="12">
    <source>
        <dbReference type="ARBA" id="ARBA00023004"/>
    </source>
</evidence>
<dbReference type="EC" id="1.6.2.4" evidence="14"/>
<dbReference type="Gene3D" id="1.20.990.10">
    <property type="entry name" value="NADPH-cytochrome p450 Reductase, Chain A, domain 3"/>
    <property type="match status" value="1"/>
</dbReference>
<dbReference type="Gene3D" id="3.40.50.80">
    <property type="entry name" value="Nucleotide-binding domain of ferredoxin-NADP reductase (FNR) module"/>
    <property type="match status" value="1"/>
</dbReference>
<dbReference type="PRINTS" id="PR00385">
    <property type="entry name" value="P450"/>
</dbReference>
<dbReference type="PANTHER" id="PTHR19384:SF127">
    <property type="entry name" value="BIFUNCTIONAL CYTOCHROME P450_NADPH--P450 REDUCTASE"/>
    <property type="match status" value="1"/>
</dbReference>
<evidence type="ECO:0000313" key="20">
    <source>
        <dbReference type="Proteomes" id="UP001239445"/>
    </source>
</evidence>
<dbReference type="InterPro" id="IPR017972">
    <property type="entry name" value="Cyt_P450_CS"/>
</dbReference>
<comment type="similarity">
    <text evidence="2 14">In the N-terminal section; belongs to the cytochrome P450 family.</text>
</comment>
<evidence type="ECO:0000256" key="9">
    <source>
        <dbReference type="ARBA" id="ARBA00022857"/>
    </source>
</evidence>
<keyword evidence="12 14" id="KW-0408">Iron</keyword>
<dbReference type="FunFam" id="1.10.630.10:FF:000040">
    <property type="entry name" value="Bifunctional cytochrome P450/NADPH--P450 reductase"/>
    <property type="match status" value="1"/>
</dbReference>
<dbReference type="InterPro" id="IPR029039">
    <property type="entry name" value="Flavoprotein-like_sf"/>
</dbReference>
<name>A0AAJ0BBE1_9PEZI</name>
<accession>A0AAJ0BBE1</accession>
<comment type="catalytic activity">
    <reaction evidence="14">
        <text>an organic molecule + reduced [NADPH--hemoprotein reductase] + O2 = an alcohol + oxidized [NADPH--hemoprotein reductase] + H2O + H(+)</text>
        <dbReference type="Rhea" id="RHEA:17149"/>
        <dbReference type="Rhea" id="RHEA-COMP:11964"/>
        <dbReference type="Rhea" id="RHEA-COMP:11965"/>
        <dbReference type="ChEBI" id="CHEBI:15377"/>
        <dbReference type="ChEBI" id="CHEBI:15378"/>
        <dbReference type="ChEBI" id="CHEBI:15379"/>
        <dbReference type="ChEBI" id="CHEBI:30879"/>
        <dbReference type="ChEBI" id="CHEBI:57618"/>
        <dbReference type="ChEBI" id="CHEBI:58210"/>
        <dbReference type="ChEBI" id="CHEBI:142491"/>
        <dbReference type="EC" id="1.14.14.1"/>
    </reaction>
</comment>
<keyword evidence="20" id="KW-1185">Reference proteome</keyword>
<evidence type="ECO:0000256" key="3">
    <source>
        <dbReference type="ARBA" id="ARBA00022448"/>
    </source>
</evidence>
<keyword evidence="3 14" id="KW-0813">Transport</keyword>
<comment type="cofactor">
    <cofactor evidence="14">
        <name>FAD</name>
        <dbReference type="ChEBI" id="CHEBI:57692"/>
    </cofactor>
    <cofactor evidence="14">
        <name>FMN</name>
        <dbReference type="ChEBI" id="CHEBI:58210"/>
    </cofactor>
</comment>
<dbReference type="PANTHER" id="PTHR19384">
    <property type="entry name" value="NITRIC OXIDE SYNTHASE-RELATED"/>
    <property type="match status" value="1"/>
</dbReference>
<dbReference type="InterPro" id="IPR001433">
    <property type="entry name" value="OxRdtase_FAD/NAD-bd"/>
</dbReference>
<feature type="compositionally biased region" description="Pro residues" evidence="16">
    <location>
        <begin position="14"/>
        <end position="26"/>
    </location>
</feature>
<dbReference type="PROSITE" id="PS00086">
    <property type="entry name" value="CYTOCHROME_P450"/>
    <property type="match status" value="1"/>
</dbReference>
<keyword evidence="13 14" id="KW-0503">Monooxygenase</keyword>
<feature type="region of interest" description="Disordered" evidence="16">
    <location>
        <begin position="1045"/>
        <end position="1064"/>
    </location>
</feature>
<evidence type="ECO:0000256" key="7">
    <source>
        <dbReference type="ARBA" id="ARBA00022723"/>
    </source>
</evidence>
<evidence type="ECO:0000256" key="11">
    <source>
        <dbReference type="ARBA" id="ARBA00023002"/>
    </source>
</evidence>
<organism evidence="19 20">
    <name type="scientific">Echria macrotheca</name>
    <dbReference type="NCBI Taxonomy" id="438768"/>
    <lineage>
        <taxon>Eukaryota</taxon>
        <taxon>Fungi</taxon>
        <taxon>Dikarya</taxon>
        <taxon>Ascomycota</taxon>
        <taxon>Pezizomycotina</taxon>
        <taxon>Sordariomycetes</taxon>
        <taxon>Sordariomycetidae</taxon>
        <taxon>Sordariales</taxon>
        <taxon>Schizotheciaceae</taxon>
        <taxon>Echria</taxon>
    </lineage>
</organism>
<dbReference type="GO" id="GO:0003958">
    <property type="term" value="F:NADPH-hemoprotein reductase activity"/>
    <property type="evidence" value="ECO:0007669"/>
    <property type="project" value="UniProtKB-UniRule"/>
</dbReference>
<dbReference type="CDD" id="cd06206">
    <property type="entry name" value="bifunctional_CYPOR"/>
    <property type="match status" value="1"/>
</dbReference>
<evidence type="ECO:0000259" key="18">
    <source>
        <dbReference type="PROSITE" id="PS51384"/>
    </source>
</evidence>
<dbReference type="EMBL" id="MU839834">
    <property type="protein sequence ID" value="KAK1754907.1"/>
    <property type="molecule type" value="Genomic_DNA"/>
</dbReference>
<evidence type="ECO:0000256" key="16">
    <source>
        <dbReference type="SAM" id="MobiDB-lite"/>
    </source>
</evidence>
<sequence>MASCPFHTSKPAPASSPAPHPHPVPAPTLVSDHPTEEIPDGEPIPHPPERFLTQNLSELDRNFLASSFWRLADTYGPIFSLNLIKRRVVVLSSHTLIDEVSDDEHFEKYVTGVQEEVRTFVKNGLFTSYSDEEEWGIAHRTLVPVFGPLHVRKMFGQMTDILSQMILRWDRFGPETRINTMDDFTRLAFDVIGLCAFNYRFNAFYGEDLIPFAKQLGSVLRETGRRTDRLAIQNYLHFRDKKQMMDDIHAMWKVCDDIVADRRQNPRPDVDDILSVMLTAKDPVTGKGFTDENIRYQMATFLVAGHDTSAGTLMFLFYNLLQHPEALQKCYAEVDAVLGGRPLELEDIPKLKYIEACLRETLRALGPIAMYTRHAKKTRLLAGKYKVTPDMALVLNLKGLHHDPAVWGDDANEFRPERFLNGGWERLPANAWKPFGTGVRSCIGRYLAEQEIMITMAMVLQRFNVEMADPDYRLKIKSTLTIKPENFYLKVKRRPGRDHLFTFGNAPVPTPKAAPNGTNGQSKDAEKTNLKPITVLYGGNTGTCKSFSEDLQTDAPNFGLGVPAGVQNLDEGVEHLPANGKPVIIITSSYEGKPPDNGRNFVAWLETRAADPAKHDTMLWGVRYAVFGAGNKDWATTFHRIPRLVDELMAKLGATRLVPAGYVDVSEDIIGPFEEWKLGLFPALRKATGVETAIQQGDDIAVTVAKPDTPSKLAGEDVSEGTVIDNKVLAPSGVGLEKRQIDILLAPGVEYQSGDYLVVQPFNPVDSVNRVLRRFGLHADDVVTVSNTKKEHLLSSSETGPLSVFALLSTRVELATPASQRQVATLASLSTGLEAEKLRALASDELYASEILGKRFSLLDLLEDYPSCKLGFAAYLDMLPPLGPREYSISSSPVFQNLMGAEPKKKKNDTEAEEEEGWTVSLTYDVHTSPSHAHPSTTFHGVASSYLASRRPGARLRCFVRHTALPFRLPADPKTPVIMVAAGTGIAPMRAFIQDRAAIAAARGVDALGQAVLYFGCRDFEQDYLYRAELEQWQREGLVTVRPAFSKRAPPPDEEGGTGGYTGHVDGRMWADRAELRDMFRAGGAKILVCGSAAGIGRSTAEVCLRVYREVHPEETAEEAEAWLARIKETRYISDVF</sequence>
<dbReference type="EC" id="1.14.14.1" evidence="14"/>
<dbReference type="InterPro" id="IPR039261">
    <property type="entry name" value="FNR_nucleotide-bd"/>
</dbReference>
<comment type="catalytic activity">
    <reaction evidence="14">
        <text>2 oxidized [cytochrome P450] + NADPH = 2 reduced [cytochrome P450] + NADP(+) + H(+)</text>
        <dbReference type="Rhea" id="RHEA:24040"/>
        <dbReference type="Rhea" id="RHEA-COMP:14627"/>
        <dbReference type="Rhea" id="RHEA-COMP:14628"/>
        <dbReference type="ChEBI" id="CHEBI:15378"/>
        <dbReference type="ChEBI" id="CHEBI:55376"/>
        <dbReference type="ChEBI" id="CHEBI:57783"/>
        <dbReference type="ChEBI" id="CHEBI:58349"/>
        <dbReference type="ChEBI" id="CHEBI:60344"/>
        <dbReference type="EC" id="1.6.2.4"/>
    </reaction>
</comment>
<dbReference type="InterPro" id="IPR023173">
    <property type="entry name" value="NADPH_Cyt_P450_Rdtase_alpha"/>
</dbReference>
<evidence type="ECO:0000256" key="10">
    <source>
        <dbReference type="ARBA" id="ARBA00022982"/>
    </source>
</evidence>
<dbReference type="InterPro" id="IPR017938">
    <property type="entry name" value="Riboflavin_synthase-like_b-brl"/>
</dbReference>
<dbReference type="InterPro" id="IPR003097">
    <property type="entry name" value="CysJ-like_FAD-binding"/>
</dbReference>
<keyword evidence="10 14" id="KW-0249">Electron transport</keyword>
<evidence type="ECO:0000256" key="14">
    <source>
        <dbReference type="PIRNR" id="PIRNR000209"/>
    </source>
</evidence>
<evidence type="ECO:0000313" key="19">
    <source>
        <dbReference type="EMBL" id="KAK1754907.1"/>
    </source>
</evidence>
<feature type="region of interest" description="Disordered" evidence="16">
    <location>
        <begin position="1"/>
        <end position="48"/>
    </location>
</feature>
<reference evidence="19" key="1">
    <citation type="submission" date="2023-06" db="EMBL/GenBank/DDBJ databases">
        <title>Genome-scale phylogeny and comparative genomics of the fungal order Sordariales.</title>
        <authorList>
            <consortium name="Lawrence Berkeley National Laboratory"/>
            <person name="Hensen N."/>
            <person name="Bonometti L."/>
            <person name="Westerberg I."/>
            <person name="Brannstrom I.O."/>
            <person name="Guillou S."/>
            <person name="Cros-Aarteil S."/>
            <person name="Calhoun S."/>
            <person name="Haridas S."/>
            <person name="Kuo A."/>
            <person name="Mondo S."/>
            <person name="Pangilinan J."/>
            <person name="Riley R."/>
            <person name="Labutti K."/>
            <person name="Andreopoulos B."/>
            <person name="Lipzen A."/>
            <person name="Chen C."/>
            <person name="Yanf M."/>
            <person name="Daum C."/>
            <person name="Ng V."/>
            <person name="Clum A."/>
            <person name="Steindorff A."/>
            <person name="Ohm R."/>
            <person name="Martin F."/>
            <person name="Silar P."/>
            <person name="Natvig D."/>
            <person name="Lalanne C."/>
            <person name="Gautier V."/>
            <person name="Ament-Velasquez S.L."/>
            <person name="Kruys A."/>
            <person name="Hutchinson M.I."/>
            <person name="Powell A.J."/>
            <person name="Barry K."/>
            <person name="Miller A.N."/>
            <person name="Grigoriev I.V."/>
            <person name="Debuchy R."/>
            <person name="Gladieux P."/>
            <person name="Thoren M.H."/>
            <person name="Johannesson H."/>
        </authorList>
    </citation>
    <scope>NUCLEOTIDE SEQUENCE</scope>
    <source>
        <strain evidence="19">PSN4</strain>
    </source>
</reference>
<comment type="caution">
    <text evidence="19">The sequence shown here is derived from an EMBL/GenBank/DDBJ whole genome shotgun (WGS) entry which is preliminary data.</text>
</comment>
<dbReference type="CDD" id="cd11068">
    <property type="entry name" value="CYP120A1"/>
    <property type="match status" value="1"/>
</dbReference>
<dbReference type="Pfam" id="PF00258">
    <property type="entry name" value="Flavodoxin_1"/>
    <property type="match status" value="1"/>
</dbReference>
<evidence type="ECO:0000256" key="8">
    <source>
        <dbReference type="ARBA" id="ARBA00022827"/>
    </source>
</evidence>